<evidence type="ECO:0000313" key="2">
    <source>
        <dbReference type="Proteomes" id="UP001275084"/>
    </source>
</evidence>
<dbReference type="Proteomes" id="UP001275084">
    <property type="component" value="Unassembled WGS sequence"/>
</dbReference>
<keyword evidence="2" id="KW-1185">Reference proteome</keyword>
<proteinExistence type="predicted"/>
<accession>A0AAJ0MI84</accession>
<reference evidence="1" key="2">
    <citation type="submission" date="2023-06" db="EMBL/GenBank/DDBJ databases">
        <authorList>
            <consortium name="Lawrence Berkeley National Laboratory"/>
            <person name="Haridas S."/>
            <person name="Hensen N."/>
            <person name="Bonometti L."/>
            <person name="Westerberg I."/>
            <person name="Brannstrom I.O."/>
            <person name="Guillou S."/>
            <person name="Cros-Aarteil S."/>
            <person name="Calhoun S."/>
            <person name="Kuo A."/>
            <person name="Mondo S."/>
            <person name="Pangilinan J."/>
            <person name="Riley R."/>
            <person name="Labutti K."/>
            <person name="Andreopoulos B."/>
            <person name="Lipzen A."/>
            <person name="Chen C."/>
            <person name="Yanf M."/>
            <person name="Daum C."/>
            <person name="Ng V."/>
            <person name="Clum A."/>
            <person name="Steindorff A."/>
            <person name="Ohm R."/>
            <person name="Martin F."/>
            <person name="Silar P."/>
            <person name="Natvig D."/>
            <person name="Lalanne C."/>
            <person name="Gautier V."/>
            <person name="Ament-Velasquez S.L."/>
            <person name="Kruys A."/>
            <person name="Hutchinson M.I."/>
            <person name="Powell A.J."/>
            <person name="Barry K."/>
            <person name="Miller A.N."/>
            <person name="Grigoriev I.V."/>
            <person name="Debuchy R."/>
            <person name="Gladieux P."/>
            <person name="Thoren M.H."/>
            <person name="Johannesson H."/>
        </authorList>
    </citation>
    <scope>NUCLEOTIDE SEQUENCE</scope>
    <source>
        <strain evidence="1">CBS 955.72</strain>
    </source>
</reference>
<evidence type="ECO:0000313" key="1">
    <source>
        <dbReference type="EMBL" id="KAK3359767.1"/>
    </source>
</evidence>
<dbReference type="EMBL" id="JAUIQD010000002">
    <property type="protein sequence ID" value="KAK3359767.1"/>
    <property type="molecule type" value="Genomic_DNA"/>
</dbReference>
<dbReference type="AlphaFoldDB" id="A0AAJ0MI84"/>
<protein>
    <submittedName>
        <fullName evidence="1">Uncharacterized protein</fullName>
    </submittedName>
</protein>
<name>A0AAJ0MI84_9PEZI</name>
<gene>
    <name evidence="1" type="ORF">B0T25DRAFT_109261</name>
</gene>
<reference evidence="1" key="1">
    <citation type="journal article" date="2023" name="Mol. Phylogenet. Evol.">
        <title>Genome-scale phylogeny and comparative genomics of the fungal order Sordariales.</title>
        <authorList>
            <person name="Hensen N."/>
            <person name="Bonometti L."/>
            <person name="Westerberg I."/>
            <person name="Brannstrom I.O."/>
            <person name="Guillou S."/>
            <person name="Cros-Aarteil S."/>
            <person name="Calhoun S."/>
            <person name="Haridas S."/>
            <person name="Kuo A."/>
            <person name="Mondo S."/>
            <person name="Pangilinan J."/>
            <person name="Riley R."/>
            <person name="LaButti K."/>
            <person name="Andreopoulos B."/>
            <person name="Lipzen A."/>
            <person name="Chen C."/>
            <person name="Yan M."/>
            <person name="Daum C."/>
            <person name="Ng V."/>
            <person name="Clum A."/>
            <person name="Steindorff A."/>
            <person name="Ohm R.A."/>
            <person name="Martin F."/>
            <person name="Silar P."/>
            <person name="Natvig D.O."/>
            <person name="Lalanne C."/>
            <person name="Gautier V."/>
            <person name="Ament-Velasquez S.L."/>
            <person name="Kruys A."/>
            <person name="Hutchinson M.I."/>
            <person name="Powell A.J."/>
            <person name="Barry K."/>
            <person name="Miller A.N."/>
            <person name="Grigoriev I.V."/>
            <person name="Debuchy R."/>
            <person name="Gladieux P."/>
            <person name="Hiltunen Thoren M."/>
            <person name="Johannesson H."/>
        </authorList>
    </citation>
    <scope>NUCLEOTIDE SEQUENCE</scope>
    <source>
        <strain evidence="1">CBS 955.72</strain>
    </source>
</reference>
<organism evidence="1 2">
    <name type="scientific">Lasiosphaeria hispida</name>
    <dbReference type="NCBI Taxonomy" id="260671"/>
    <lineage>
        <taxon>Eukaryota</taxon>
        <taxon>Fungi</taxon>
        <taxon>Dikarya</taxon>
        <taxon>Ascomycota</taxon>
        <taxon>Pezizomycotina</taxon>
        <taxon>Sordariomycetes</taxon>
        <taxon>Sordariomycetidae</taxon>
        <taxon>Sordariales</taxon>
        <taxon>Lasiosphaeriaceae</taxon>
        <taxon>Lasiosphaeria</taxon>
    </lineage>
</organism>
<sequence length="138" mass="15529">MVCLLSVLVELLGSGCLVAVVCLHHLVSYNYMLLIAISEVWLGCLPRPDCCHCCFSNVIFVGMDRDGLVGLRFLFCLFRYWEAELGLGSAGGLYNSFFSQQLYGCMVGYYCQCVELGRASFELRGVDQTRSDRVRIVW</sequence>
<comment type="caution">
    <text evidence="1">The sequence shown here is derived from an EMBL/GenBank/DDBJ whole genome shotgun (WGS) entry which is preliminary data.</text>
</comment>